<dbReference type="AlphaFoldDB" id="A3V7W6"/>
<evidence type="ECO:0000313" key="2">
    <source>
        <dbReference type="EMBL" id="EAQ05766.1"/>
    </source>
</evidence>
<feature type="transmembrane region" description="Helical" evidence="1">
    <location>
        <begin position="113"/>
        <end position="134"/>
    </location>
</feature>
<comment type="caution">
    <text evidence="2">The sequence shown here is derived from an EMBL/GenBank/DDBJ whole genome shotgun (WGS) entry which is preliminary data.</text>
</comment>
<proteinExistence type="predicted"/>
<name>A3V7W6_9RHOB</name>
<keyword evidence="1" id="KW-1133">Transmembrane helix</keyword>
<keyword evidence="1" id="KW-0812">Transmembrane</keyword>
<dbReference type="OrthoDB" id="7884742at2"/>
<accession>A3V7W6</accession>
<feature type="transmembrane region" description="Helical" evidence="1">
    <location>
        <begin position="76"/>
        <end position="93"/>
    </location>
</feature>
<protein>
    <submittedName>
        <fullName evidence="2">Uncharacterized protein</fullName>
    </submittedName>
</protein>
<dbReference type="RefSeq" id="WP_007205286.1">
    <property type="nucleotide sequence ID" value="NZ_CH672414.1"/>
</dbReference>
<feature type="transmembrane region" description="Helical" evidence="1">
    <location>
        <begin position="52"/>
        <end position="69"/>
    </location>
</feature>
<dbReference type="HOGENOM" id="CLU_1833355_0_0_5"/>
<dbReference type="Proteomes" id="UP000004507">
    <property type="component" value="Unassembled WGS sequence"/>
</dbReference>
<sequence length="140" mass="16337">MIKKLQLSNLFWISLAINYLFAIMVVYAFLTVPDTIFDIENPEHALAAFKLTYVRAVIVTFVLIAYPIVLFKSRKYITLFTFGLTAWVVALYIDDNLVLYRLIEYPSRGLVVFLQAVRPIVIACLIWMSFELTFKNYKKH</sequence>
<evidence type="ECO:0000313" key="3">
    <source>
        <dbReference type="Proteomes" id="UP000004507"/>
    </source>
</evidence>
<organism evidence="2 3">
    <name type="scientific">Yoonia vestfoldensis SKA53</name>
    <dbReference type="NCBI Taxonomy" id="314232"/>
    <lineage>
        <taxon>Bacteria</taxon>
        <taxon>Pseudomonadati</taxon>
        <taxon>Pseudomonadota</taxon>
        <taxon>Alphaproteobacteria</taxon>
        <taxon>Rhodobacterales</taxon>
        <taxon>Paracoccaceae</taxon>
        <taxon>Yoonia</taxon>
    </lineage>
</organism>
<evidence type="ECO:0000256" key="1">
    <source>
        <dbReference type="SAM" id="Phobius"/>
    </source>
</evidence>
<gene>
    <name evidence="2" type="ORF">SKA53_06667</name>
</gene>
<keyword evidence="3" id="KW-1185">Reference proteome</keyword>
<dbReference type="EMBL" id="AAMS01000007">
    <property type="protein sequence ID" value="EAQ05766.1"/>
    <property type="molecule type" value="Genomic_DNA"/>
</dbReference>
<reference evidence="2 3" key="1">
    <citation type="submission" date="2006-01" db="EMBL/GenBank/DDBJ databases">
        <authorList>
            <person name="Hagstrom A."/>
            <person name="Ferriera S."/>
            <person name="Johnson J."/>
            <person name="Kravitz S."/>
            <person name="Halpern A."/>
            <person name="Remington K."/>
            <person name="Beeson K."/>
            <person name="Tran B."/>
            <person name="Rogers Y.-H."/>
            <person name="Friedman R."/>
            <person name="Venter J.C."/>
        </authorList>
    </citation>
    <scope>NUCLEOTIDE SEQUENCE [LARGE SCALE GENOMIC DNA]</scope>
    <source>
        <strain evidence="2 3">SKA53</strain>
    </source>
</reference>
<dbReference type="eggNOG" id="ENOG5034AEY">
    <property type="taxonomic scope" value="Bacteria"/>
</dbReference>
<keyword evidence="1" id="KW-0472">Membrane</keyword>
<feature type="transmembrane region" description="Helical" evidence="1">
    <location>
        <begin position="12"/>
        <end position="32"/>
    </location>
</feature>